<comment type="caution">
    <text evidence="3">The sequence shown here is derived from an EMBL/GenBank/DDBJ whole genome shotgun (WGS) entry which is preliminary data.</text>
</comment>
<evidence type="ECO:0000256" key="1">
    <source>
        <dbReference type="SAM" id="SignalP"/>
    </source>
</evidence>
<evidence type="ECO:0000259" key="2">
    <source>
        <dbReference type="Pfam" id="PF14321"/>
    </source>
</evidence>
<name>A0ABT2PJZ5_9BURK</name>
<dbReference type="InterPro" id="IPR008969">
    <property type="entry name" value="CarboxyPept-like_regulatory"/>
</dbReference>
<feature type="domain" description="DUF4382" evidence="2">
    <location>
        <begin position="34"/>
        <end position="187"/>
    </location>
</feature>
<feature type="signal peptide" evidence="1">
    <location>
        <begin position="1"/>
        <end position="20"/>
    </location>
</feature>
<dbReference type="InterPro" id="IPR025491">
    <property type="entry name" value="DUF4382"/>
</dbReference>
<feature type="chain" id="PRO_5047056864" evidence="1">
    <location>
        <begin position="21"/>
        <end position="388"/>
    </location>
</feature>
<proteinExistence type="predicted"/>
<dbReference type="RefSeq" id="WP_261499172.1">
    <property type="nucleotide sequence ID" value="NZ_JAODYH010000003.1"/>
</dbReference>
<evidence type="ECO:0000313" key="4">
    <source>
        <dbReference type="Proteomes" id="UP001525968"/>
    </source>
</evidence>
<protein>
    <submittedName>
        <fullName evidence="3">DUF4382 domain-containing protein</fullName>
    </submittedName>
</protein>
<gene>
    <name evidence="3" type="ORF">N0K08_06025</name>
</gene>
<evidence type="ECO:0000313" key="3">
    <source>
        <dbReference type="EMBL" id="MCT9810181.1"/>
    </source>
</evidence>
<keyword evidence="4" id="KW-1185">Reference proteome</keyword>
<reference evidence="3 4" key="1">
    <citation type="submission" date="2022-09" db="EMBL/GenBank/DDBJ databases">
        <title>Draft genome of isolate Be4.</title>
        <authorList>
            <person name="Sanchez-Castro I."/>
            <person name="Martinez-Rodriguez P."/>
            <person name="Descostes M."/>
            <person name="Merroun M."/>
        </authorList>
    </citation>
    <scope>NUCLEOTIDE SEQUENCE [LARGE SCALE GENOMIC DNA]</scope>
    <source>
        <strain evidence="3 4">Be4</strain>
    </source>
</reference>
<organism evidence="3 4">
    <name type="scientific">Acidovorax bellezanensis</name>
    <dbReference type="NCBI Taxonomy" id="2976702"/>
    <lineage>
        <taxon>Bacteria</taxon>
        <taxon>Pseudomonadati</taxon>
        <taxon>Pseudomonadota</taxon>
        <taxon>Betaproteobacteria</taxon>
        <taxon>Burkholderiales</taxon>
        <taxon>Comamonadaceae</taxon>
        <taxon>Acidovorax</taxon>
    </lineage>
</organism>
<dbReference type="SUPFAM" id="SSF49464">
    <property type="entry name" value="Carboxypeptidase regulatory domain-like"/>
    <property type="match status" value="1"/>
</dbReference>
<dbReference type="Pfam" id="PF14321">
    <property type="entry name" value="DUF4382"/>
    <property type="match status" value="1"/>
</dbReference>
<dbReference type="PROSITE" id="PS51257">
    <property type="entry name" value="PROKAR_LIPOPROTEIN"/>
    <property type="match status" value="1"/>
</dbReference>
<accession>A0ABT2PJZ5</accession>
<dbReference type="Proteomes" id="UP001525968">
    <property type="component" value="Unassembled WGS sequence"/>
</dbReference>
<dbReference type="Gene3D" id="2.60.40.1120">
    <property type="entry name" value="Carboxypeptidase-like, regulatory domain"/>
    <property type="match status" value="1"/>
</dbReference>
<keyword evidence="1" id="KW-0732">Signal</keyword>
<sequence length="388" mass="39543">MQILKPLKFTMGAALLAGLAACGGGGGGSSSADSGTLRLAMTDAPSCGYDSVHVTVNKVRVHQSSSASDTDAGWSEIVLNPARRVDLLGLTNGVLLELGQIPLPPGKYTQMRLVLADNDAGQPFANAVMPTGGKEVALKTPSGQQSGVKTNINIDIAANKMADFVLDFDACKSVVQAGASGQYLLKPVVTVIPRYISGIQGYVDPSAGAGVTQVSLQLNGTIVKATVPDITGRFLLQPVAPGNYTLVMSTPGRTTAVVTGVPVATETVTSLTSAVTPILLPASASASATGTAPTDTWVRALQPLVAGPVEINAQYVNSVTGAYAFSLPVNAPLVAAYAAAPAPLVFSPYAPATGQYSLRASLPGFTDKQATLPQLTAGGSVTTNFTFP</sequence>
<dbReference type="EMBL" id="JAODYH010000003">
    <property type="protein sequence ID" value="MCT9810181.1"/>
    <property type="molecule type" value="Genomic_DNA"/>
</dbReference>